<comment type="caution">
    <text evidence="2">The sequence shown here is derived from an EMBL/GenBank/DDBJ whole genome shotgun (WGS) entry which is preliminary data.</text>
</comment>
<dbReference type="EMBL" id="MFQS01000001">
    <property type="protein sequence ID" value="OGH84153.1"/>
    <property type="molecule type" value="Genomic_DNA"/>
</dbReference>
<dbReference type="Pfam" id="PF00753">
    <property type="entry name" value="Lactamase_B"/>
    <property type="match status" value="1"/>
</dbReference>
<dbReference type="PANTHER" id="PTHR30619">
    <property type="entry name" value="DNA INTERNALIZATION/COMPETENCE PROTEIN COMEC/REC2"/>
    <property type="match status" value="1"/>
</dbReference>
<protein>
    <recommendedName>
        <fullName evidence="1">Metallo-beta-lactamase domain-containing protein</fullName>
    </recommendedName>
</protein>
<evidence type="ECO:0000313" key="2">
    <source>
        <dbReference type="EMBL" id="OGH84153.1"/>
    </source>
</evidence>
<evidence type="ECO:0000259" key="1">
    <source>
        <dbReference type="SMART" id="SM00849"/>
    </source>
</evidence>
<reference evidence="2 3" key="1">
    <citation type="journal article" date="2016" name="Nat. Commun.">
        <title>Thousands of microbial genomes shed light on interconnected biogeochemical processes in an aquifer system.</title>
        <authorList>
            <person name="Anantharaman K."/>
            <person name="Brown C.T."/>
            <person name="Hug L.A."/>
            <person name="Sharon I."/>
            <person name="Castelle C.J."/>
            <person name="Probst A.J."/>
            <person name="Thomas B.C."/>
            <person name="Singh A."/>
            <person name="Wilkins M.J."/>
            <person name="Karaoz U."/>
            <person name="Brodie E.L."/>
            <person name="Williams K.H."/>
            <person name="Hubbard S.S."/>
            <person name="Banfield J.F."/>
        </authorList>
    </citation>
    <scope>NUCLEOTIDE SEQUENCE [LARGE SCALE GENOMIC DNA]</scope>
</reference>
<accession>A0A1F6NK17</accession>
<dbReference type="Proteomes" id="UP000176300">
    <property type="component" value="Unassembled WGS sequence"/>
</dbReference>
<dbReference type="InterPro" id="IPR001279">
    <property type="entry name" value="Metallo-B-lactamas"/>
</dbReference>
<dbReference type="Gene3D" id="3.60.15.10">
    <property type="entry name" value="Ribonuclease Z/Hydroxyacylglutathione hydrolase-like"/>
    <property type="match status" value="1"/>
</dbReference>
<dbReference type="SMART" id="SM00849">
    <property type="entry name" value="Lactamase_B"/>
    <property type="match status" value="1"/>
</dbReference>
<name>A0A1F6NK17_9BACT</name>
<evidence type="ECO:0000313" key="3">
    <source>
        <dbReference type="Proteomes" id="UP000176300"/>
    </source>
</evidence>
<dbReference type="CDD" id="cd07731">
    <property type="entry name" value="ComA-like_MBL-fold"/>
    <property type="match status" value="1"/>
</dbReference>
<proteinExistence type="predicted"/>
<dbReference type="InterPro" id="IPR052159">
    <property type="entry name" value="Competence_DNA_uptake"/>
</dbReference>
<organism evidence="2 3">
    <name type="scientific">Candidatus Magasanikbacteria bacterium RIFOXYB1_FULL_40_15</name>
    <dbReference type="NCBI Taxonomy" id="1798697"/>
    <lineage>
        <taxon>Bacteria</taxon>
        <taxon>Candidatus Magasanikiibacteriota</taxon>
    </lineage>
</organism>
<feature type="domain" description="Metallo-beta-lactamase" evidence="1">
    <location>
        <begin position="59"/>
        <end position="255"/>
    </location>
</feature>
<dbReference type="STRING" id="1798697.A2373_02865"/>
<dbReference type="InterPro" id="IPR035681">
    <property type="entry name" value="ComA-like_MBL"/>
</dbReference>
<dbReference type="PANTHER" id="PTHR30619:SF1">
    <property type="entry name" value="RECOMBINATION PROTEIN 2"/>
    <property type="match status" value="1"/>
</dbReference>
<sequence length="300" mass="34166">MKKAFFIILSFLVITLVALFYVKTDKNIELKTEDNPVIIPQSENKPENYLQITFLDVGQGDAGFIEWPNGEQMLVDCGKDSKVLSGLGSVMSFYDKHIDYLLVTHPDMDHYGGCIDVLKRFEVGQIIYNGVQGDSEAWKYFWDLVLENNIENKKISAFDVWEIDGSQIKFLYPDKEVFGKNDNDKSIVFVLSYGESDILFTGDAEEELEKYLLENYEEYLNVEILKVAHHGSNGSSGEDFLDKVSPEYSVISVGEGNYYGHPSLRAVKRIERTGSGVFRTDMEGDIAFKIYQNGVERLFE</sequence>
<dbReference type="AlphaFoldDB" id="A0A1F6NK17"/>
<dbReference type="InterPro" id="IPR036866">
    <property type="entry name" value="RibonucZ/Hydroxyglut_hydro"/>
</dbReference>
<gene>
    <name evidence="2" type="ORF">A2373_02865</name>
</gene>
<dbReference type="SUPFAM" id="SSF56281">
    <property type="entry name" value="Metallo-hydrolase/oxidoreductase"/>
    <property type="match status" value="1"/>
</dbReference>